<gene>
    <name evidence="20" type="primary">LOC100370369</name>
</gene>
<evidence type="ECO:0000256" key="8">
    <source>
        <dbReference type="ARBA" id="ARBA00022968"/>
    </source>
</evidence>
<accession>A0ABM0MER7</accession>
<proteinExistence type="inferred from homology"/>
<keyword evidence="18" id="KW-0175">Coiled coil</keyword>
<keyword evidence="9 17" id="KW-1133">Transmembrane helix</keyword>
<keyword evidence="5" id="KW-0808">Transferase</keyword>
<evidence type="ECO:0000256" key="10">
    <source>
        <dbReference type="ARBA" id="ARBA00023034"/>
    </source>
</evidence>
<evidence type="ECO:0000256" key="15">
    <source>
        <dbReference type="ARBA" id="ARBA00041712"/>
    </source>
</evidence>
<name>A0ABM0MER7_SACKO</name>
<keyword evidence="11 17" id="KW-0472">Membrane</keyword>
<dbReference type="InterPro" id="IPR004139">
    <property type="entry name" value="Glyco_trans_13"/>
</dbReference>
<comment type="function">
    <text evidence="13 17">Initiates complex N-linked carbohydrate formation. Essential for the conversion of high-mannose to hybrid and complex N-glycans.</text>
</comment>
<dbReference type="PANTHER" id="PTHR10468:SF0">
    <property type="entry name" value="ALPHA-1,3-MANNOSYL-GLYCOPROTEIN 2-BETA-N-ACETYLGLUCOSAMINYLTRANSFERASE"/>
    <property type="match status" value="1"/>
</dbReference>
<evidence type="ECO:0000256" key="1">
    <source>
        <dbReference type="ARBA" id="ARBA00004323"/>
    </source>
</evidence>
<reference evidence="20" key="1">
    <citation type="submission" date="2025-08" db="UniProtKB">
        <authorList>
            <consortium name="RefSeq"/>
        </authorList>
    </citation>
    <scope>IDENTIFICATION</scope>
    <source>
        <tissue evidence="20">Testes</tissue>
    </source>
</reference>
<comment type="subcellular location">
    <subcellularLocation>
        <location evidence="1 17">Golgi apparatus membrane</location>
        <topology evidence="1 17">Single-pass type II membrane protein</topology>
    </subcellularLocation>
</comment>
<keyword evidence="12 17" id="KW-0464">Manganese</keyword>
<evidence type="ECO:0000256" key="11">
    <source>
        <dbReference type="ARBA" id="ARBA00023136"/>
    </source>
</evidence>
<dbReference type="InterPro" id="IPR029044">
    <property type="entry name" value="Nucleotide-diphossugar_trans"/>
</dbReference>
<evidence type="ECO:0000256" key="4">
    <source>
        <dbReference type="ARBA" id="ARBA00022676"/>
    </source>
</evidence>
<evidence type="ECO:0000256" key="13">
    <source>
        <dbReference type="ARBA" id="ARBA00037706"/>
    </source>
</evidence>
<dbReference type="PANTHER" id="PTHR10468">
    <property type="entry name" value="PROTEIN O-LINKED-MANNOSE BETA-1,2-N-ACETYLGLUCOSAMINYLTRANSFERASE 1/ALPHA-1,3-MANNOSYL-GLYCOPROTEIN 2-BETA-N-ACETYLGLUCOSAMINYLTRANSFERASE"/>
    <property type="match status" value="1"/>
</dbReference>
<evidence type="ECO:0000256" key="6">
    <source>
        <dbReference type="ARBA" id="ARBA00022692"/>
    </source>
</evidence>
<keyword evidence="10 17" id="KW-0333">Golgi apparatus</keyword>
<comment type="catalytic activity">
    <reaction evidence="16 17">
        <text>N(4)-(alpha-D-Man-(1-&gt;3)-[alpha-D-Man-(1-&gt;3)-[alpha-D-Man-(1-&gt;6)]-alpha-D-Man-(1-&gt;6)]-beta-D-Man-(1-&gt;4)-beta-D-GlcNAc-(1-&gt;4)-beta-D-GlcNAc)-L-asparaginyl-[protein] (N-glucan mannose isomer 5A1,2) + UDP-N-acetyl-alpha-D-glucosamine = N(4)-{beta-D-GlcNAc-(1-&gt;2)-alpha-D-Man-(1-&gt;3)-[alpha-D-Man-(1-&gt;3)-[alpha-D-Man-(1-&gt;6)]-alpha-D-Man-(1-&gt;6)]-beta-D-Man-(1-&gt;4)-beta-D-GlcNAc-(1-&gt;4)-beta-D-GlcNAc}-L-asparaginyl-[protein] + UDP + H(+)</text>
        <dbReference type="Rhea" id="RHEA:11456"/>
        <dbReference type="Rhea" id="RHEA-COMP:14367"/>
        <dbReference type="Rhea" id="RHEA-COMP:14368"/>
        <dbReference type="ChEBI" id="CHEBI:15378"/>
        <dbReference type="ChEBI" id="CHEBI:57705"/>
        <dbReference type="ChEBI" id="CHEBI:58223"/>
        <dbReference type="ChEBI" id="CHEBI:59087"/>
        <dbReference type="ChEBI" id="CHEBI:60625"/>
        <dbReference type="EC" id="2.4.1.101"/>
    </reaction>
</comment>
<evidence type="ECO:0000256" key="18">
    <source>
        <dbReference type="SAM" id="Coils"/>
    </source>
</evidence>
<keyword evidence="7 17" id="KW-0479">Metal-binding</keyword>
<dbReference type="EC" id="2.4.1.101" evidence="14 17"/>
<keyword evidence="4 17" id="KW-0328">Glycosyltransferase</keyword>
<dbReference type="Pfam" id="PF03071">
    <property type="entry name" value="GNT-I"/>
    <property type="match status" value="1"/>
</dbReference>
<dbReference type="InterPro" id="IPR052261">
    <property type="entry name" value="Glycosyltransferase_13"/>
</dbReference>
<feature type="transmembrane region" description="Helical" evidence="17">
    <location>
        <begin position="9"/>
        <end position="28"/>
    </location>
</feature>
<keyword evidence="8 17" id="KW-0735">Signal-anchor</keyword>
<evidence type="ECO:0000256" key="9">
    <source>
        <dbReference type="ARBA" id="ARBA00022989"/>
    </source>
</evidence>
<organism evidence="19 20">
    <name type="scientific">Saccoglossus kowalevskii</name>
    <name type="common">Acorn worm</name>
    <dbReference type="NCBI Taxonomy" id="10224"/>
    <lineage>
        <taxon>Eukaryota</taxon>
        <taxon>Metazoa</taxon>
        <taxon>Hemichordata</taxon>
        <taxon>Enteropneusta</taxon>
        <taxon>Harrimaniidae</taxon>
        <taxon>Saccoglossus</taxon>
    </lineage>
</organism>
<comment type="similarity">
    <text evidence="3 17">Belongs to the glycosyltransferase 13 family.</text>
</comment>
<dbReference type="Proteomes" id="UP000694865">
    <property type="component" value="Unplaced"/>
</dbReference>
<evidence type="ECO:0000256" key="14">
    <source>
        <dbReference type="ARBA" id="ARBA00038949"/>
    </source>
</evidence>
<feature type="coiled-coil region" evidence="18">
    <location>
        <begin position="31"/>
        <end position="72"/>
    </location>
</feature>
<dbReference type="Gene3D" id="3.10.180.20">
    <property type="entry name" value="N-Acetylglucosaminyltransferase I, Domain 2"/>
    <property type="match status" value="1"/>
</dbReference>
<evidence type="ECO:0000313" key="20">
    <source>
        <dbReference type="RefSeq" id="XP_006818508.1"/>
    </source>
</evidence>
<comment type="pathway">
    <text evidence="2 17">Protein modification; protein glycosylation.</text>
</comment>
<evidence type="ECO:0000313" key="19">
    <source>
        <dbReference type="Proteomes" id="UP000694865"/>
    </source>
</evidence>
<dbReference type="SUPFAM" id="SSF53448">
    <property type="entry name" value="Nucleotide-diphospho-sugar transferases"/>
    <property type="match status" value="1"/>
</dbReference>
<keyword evidence="19" id="KW-1185">Reference proteome</keyword>
<dbReference type="RefSeq" id="XP_006818508.1">
    <property type="nucleotide sequence ID" value="XM_006818445.1"/>
</dbReference>
<evidence type="ECO:0000256" key="16">
    <source>
        <dbReference type="ARBA" id="ARBA00049421"/>
    </source>
</evidence>
<keyword evidence="6 17" id="KW-0812">Transmembrane</keyword>
<dbReference type="GeneID" id="100370369"/>
<comment type="cofactor">
    <cofactor evidence="17">
        <name>Mn(2+)</name>
        <dbReference type="ChEBI" id="CHEBI:29035"/>
    </cofactor>
    <text evidence="17">The cofactor is mostly bound to the substrate.</text>
</comment>
<evidence type="ECO:0000256" key="5">
    <source>
        <dbReference type="ARBA" id="ARBA00022679"/>
    </source>
</evidence>
<dbReference type="CDD" id="cd02514">
    <property type="entry name" value="GT13_GLCNAC-TI"/>
    <property type="match status" value="1"/>
</dbReference>
<dbReference type="Gene3D" id="3.90.550.10">
    <property type="entry name" value="Spore Coat Polysaccharide Biosynthesis Protein SpsA, Chain A"/>
    <property type="match status" value="1"/>
</dbReference>
<sequence>MITMRWRKIYIIGAALFLCWNIVMYYVFINSKQTKGTLTRLSKKLSNLQDQIHQQIQENDELLEDIKRQKDIFIKKQKSLGISFDFKSKEEAEPPAVAHHSGVVIPVLVIACNRPTVRKCIDLLIKYRPSKEQFPIIVSQDCDHEETAKVIQSYGDQLTHIQQPDQSNIYLPPKEVKYQGYYRISRHYKWALGQVFNQFRYNSVIIVEDDLDVAVDFFEYFLASYSILIRDPTLYCVSAWNDNGKEKLISQQSDLLYRTDFFPGLGWMMTQNMWSELEPKWPNGFWDDWIREPEQRKGRSCIRPEISRTDTFGKVGVSKGLFFEQHLKFIRLNTDFVEFTKMDLSYLIKENYDPKFLKLVYETPSITVNQLTRENGRGLHTVRIQYSDNNSFKSIAKVLGIMVDFKAGVPRTGYLGIITFMYNNIRVYLAPAQSWTGYDPTWS</sequence>
<protein>
    <recommendedName>
        <fullName evidence="14 17">Alpha-1,3-mannosyl-glycoprotein 2-beta-N-acetylglucosaminyltransferase</fullName>
        <shortName evidence="17">GNT-I</shortName>
        <shortName evidence="17">GlcNAc-T I</shortName>
        <ecNumber evidence="14 17">2.4.1.101</ecNumber>
    </recommendedName>
    <alternativeName>
        <fullName evidence="15 17">N-glycosyl-oligosaccharide-glycoprotein N-acetylglucosaminyltransferase I</fullName>
    </alternativeName>
</protein>
<evidence type="ECO:0000256" key="7">
    <source>
        <dbReference type="ARBA" id="ARBA00022723"/>
    </source>
</evidence>
<evidence type="ECO:0000256" key="2">
    <source>
        <dbReference type="ARBA" id="ARBA00004922"/>
    </source>
</evidence>
<evidence type="ECO:0000256" key="3">
    <source>
        <dbReference type="ARBA" id="ARBA00006492"/>
    </source>
</evidence>
<evidence type="ECO:0000256" key="17">
    <source>
        <dbReference type="RuleBase" id="RU368119"/>
    </source>
</evidence>
<evidence type="ECO:0000256" key="12">
    <source>
        <dbReference type="ARBA" id="ARBA00023211"/>
    </source>
</evidence>